<evidence type="ECO:0000313" key="1">
    <source>
        <dbReference type="EMBL" id="KAK3350832.1"/>
    </source>
</evidence>
<dbReference type="GeneID" id="87857583"/>
<name>A0AAE0JKW1_9PEZI</name>
<dbReference type="RefSeq" id="XP_062684127.1">
    <property type="nucleotide sequence ID" value="XM_062820429.1"/>
</dbReference>
<accession>A0AAE0JKW1</accession>
<organism evidence="1 2">
    <name type="scientific">Neurospora tetraspora</name>
    <dbReference type="NCBI Taxonomy" id="94610"/>
    <lineage>
        <taxon>Eukaryota</taxon>
        <taxon>Fungi</taxon>
        <taxon>Dikarya</taxon>
        <taxon>Ascomycota</taxon>
        <taxon>Pezizomycotina</taxon>
        <taxon>Sordariomycetes</taxon>
        <taxon>Sordariomycetidae</taxon>
        <taxon>Sordariales</taxon>
        <taxon>Sordariaceae</taxon>
        <taxon>Neurospora</taxon>
    </lineage>
</organism>
<reference evidence="1" key="2">
    <citation type="submission" date="2023-06" db="EMBL/GenBank/DDBJ databases">
        <authorList>
            <consortium name="Lawrence Berkeley National Laboratory"/>
            <person name="Haridas S."/>
            <person name="Hensen N."/>
            <person name="Bonometti L."/>
            <person name="Westerberg I."/>
            <person name="Brannstrom I.O."/>
            <person name="Guillou S."/>
            <person name="Cros-Aarteil S."/>
            <person name="Calhoun S."/>
            <person name="Kuo A."/>
            <person name="Mondo S."/>
            <person name="Pangilinan J."/>
            <person name="Riley R."/>
            <person name="Labutti K."/>
            <person name="Andreopoulos B."/>
            <person name="Lipzen A."/>
            <person name="Chen C."/>
            <person name="Yanf M."/>
            <person name="Daum C."/>
            <person name="Ng V."/>
            <person name="Clum A."/>
            <person name="Steindorff A."/>
            <person name="Ohm R."/>
            <person name="Martin F."/>
            <person name="Silar P."/>
            <person name="Natvig D."/>
            <person name="Lalanne C."/>
            <person name="Gautier V."/>
            <person name="Ament-Velasquez S.L."/>
            <person name="Kruys A."/>
            <person name="Hutchinson M.I."/>
            <person name="Powell A.J."/>
            <person name="Barry K."/>
            <person name="Miller A.N."/>
            <person name="Grigoriev I.V."/>
            <person name="Debuchy R."/>
            <person name="Gladieux P."/>
            <person name="Thoren M.H."/>
            <person name="Johannesson H."/>
        </authorList>
    </citation>
    <scope>NUCLEOTIDE SEQUENCE</scope>
    <source>
        <strain evidence="1">CBS 560.94</strain>
    </source>
</reference>
<dbReference type="EMBL" id="JAUEPP010000002">
    <property type="protein sequence ID" value="KAK3350832.1"/>
    <property type="molecule type" value="Genomic_DNA"/>
</dbReference>
<evidence type="ECO:0000313" key="2">
    <source>
        <dbReference type="Proteomes" id="UP001278500"/>
    </source>
</evidence>
<reference evidence="1" key="1">
    <citation type="journal article" date="2023" name="Mol. Phylogenet. Evol.">
        <title>Genome-scale phylogeny and comparative genomics of the fungal order Sordariales.</title>
        <authorList>
            <person name="Hensen N."/>
            <person name="Bonometti L."/>
            <person name="Westerberg I."/>
            <person name="Brannstrom I.O."/>
            <person name="Guillou S."/>
            <person name="Cros-Aarteil S."/>
            <person name="Calhoun S."/>
            <person name="Haridas S."/>
            <person name="Kuo A."/>
            <person name="Mondo S."/>
            <person name="Pangilinan J."/>
            <person name="Riley R."/>
            <person name="LaButti K."/>
            <person name="Andreopoulos B."/>
            <person name="Lipzen A."/>
            <person name="Chen C."/>
            <person name="Yan M."/>
            <person name="Daum C."/>
            <person name="Ng V."/>
            <person name="Clum A."/>
            <person name="Steindorff A."/>
            <person name="Ohm R.A."/>
            <person name="Martin F."/>
            <person name="Silar P."/>
            <person name="Natvig D.O."/>
            <person name="Lalanne C."/>
            <person name="Gautier V."/>
            <person name="Ament-Velasquez S.L."/>
            <person name="Kruys A."/>
            <person name="Hutchinson M.I."/>
            <person name="Powell A.J."/>
            <person name="Barry K."/>
            <person name="Miller A.N."/>
            <person name="Grigoriev I.V."/>
            <person name="Debuchy R."/>
            <person name="Gladieux P."/>
            <person name="Hiltunen Thoren M."/>
            <person name="Johannesson H."/>
        </authorList>
    </citation>
    <scope>NUCLEOTIDE SEQUENCE</scope>
    <source>
        <strain evidence="1">CBS 560.94</strain>
    </source>
</reference>
<protein>
    <submittedName>
        <fullName evidence="1">Uncharacterized protein</fullName>
    </submittedName>
</protein>
<comment type="caution">
    <text evidence="1">The sequence shown here is derived from an EMBL/GenBank/DDBJ whole genome shotgun (WGS) entry which is preliminary data.</text>
</comment>
<proteinExistence type="predicted"/>
<dbReference type="AlphaFoldDB" id="A0AAE0JKW1"/>
<sequence>MKFVITPGPDLGGERLGHMGLWASCHVPSVPLISPILSDPHTSMLRVLSLSDGFSSFSTSSLGQRSPLSSLHALLKGFFYFSYFLSTVNKYPRSSLGLFTSSHSDIPHPFSLSLSNHKRNLTIHTFILHILLQYTDHKQRERKKKKSHAYVGLRLSFYYSRKGGKNTQDNTRGRTTERICNGRTYGTLTHTYTYPRADGRKAITEQELGQSKTGVGQTFVSVLGQVDVSF</sequence>
<gene>
    <name evidence="1" type="ORF">B0H65DRAFT_100147</name>
</gene>
<dbReference type="Proteomes" id="UP001278500">
    <property type="component" value="Unassembled WGS sequence"/>
</dbReference>
<keyword evidence="2" id="KW-1185">Reference proteome</keyword>